<evidence type="ECO:0000256" key="2">
    <source>
        <dbReference type="ARBA" id="ARBA00022448"/>
    </source>
</evidence>
<feature type="transmembrane region" description="Helical" evidence="7">
    <location>
        <begin position="65"/>
        <end position="85"/>
    </location>
</feature>
<feature type="transmembrane region" description="Helical" evidence="7">
    <location>
        <begin position="122"/>
        <end position="146"/>
    </location>
</feature>
<evidence type="ECO:0000256" key="3">
    <source>
        <dbReference type="ARBA" id="ARBA00022692"/>
    </source>
</evidence>
<accession>A0A010S616</accession>
<dbReference type="HOGENOM" id="CLU_001265_0_0_6"/>
<feature type="domain" description="Major facilitator superfamily (MFS) profile" evidence="8">
    <location>
        <begin position="31"/>
        <end position="439"/>
    </location>
</feature>
<dbReference type="Proteomes" id="UP000022611">
    <property type="component" value="Unassembled WGS sequence"/>
</dbReference>
<comment type="caution">
    <text evidence="9">The sequence shown here is derived from an EMBL/GenBank/DDBJ whole genome shotgun (WGS) entry which is preliminary data.</text>
</comment>
<keyword evidence="5 7" id="KW-1133">Transmembrane helix</keyword>
<keyword evidence="3 7" id="KW-0812">Transmembrane</keyword>
<dbReference type="RefSeq" id="WP_019689310.1">
    <property type="nucleotide sequence ID" value="NZ_AFOY02000004.1"/>
</dbReference>
<dbReference type="GO" id="GO:0016020">
    <property type="term" value="C:membrane"/>
    <property type="evidence" value="ECO:0007669"/>
    <property type="project" value="UniProtKB-SubCell"/>
</dbReference>
<dbReference type="PANTHER" id="PTHR43791:SF36">
    <property type="entry name" value="TRANSPORTER, PUTATIVE (AFU_ORTHOLOGUE AFUA_6G08340)-RELATED"/>
    <property type="match status" value="1"/>
</dbReference>
<dbReference type="eggNOG" id="COG2271">
    <property type="taxonomic scope" value="Bacteria"/>
</dbReference>
<feature type="transmembrane region" description="Helical" evidence="7">
    <location>
        <begin position="324"/>
        <end position="343"/>
    </location>
</feature>
<evidence type="ECO:0000259" key="8">
    <source>
        <dbReference type="PROSITE" id="PS50850"/>
    </source>
</evidence>
<dbReference type="PATRIC" id="fig|1042209.11.peg.896"/>
<dbReference type="InterPro" id="IPR036259">
    <property type="entry name" value="MFS_trans_sf"/>
</dbReference>
<evidence type="ECO:0000313" key="9">
    <source>
        <dbReference type="EMBL" id="EXF95974.1"/>
    </source>
</evidence>
<feature type="transmembrane region" description="Helical" evidence="7">
    <location>
        <begin position="412"/>
        <end position="435"/>
    </location>
</feature>
<name>A0A010S616_PSEFL</name>
<feature type="transmembrane region" description="Helical" evidence="7">
    <location>
        <begin position="158"/>
        <end position="178"/>
    </location>
</feature>
<dbReference type="PANTHER" id="PTHR43791">
    <property type="entry name" value="PERMEASE-RELATED"/>
    <property type="match status" value="1"/>
</dbReference>
<evidence type="ECO:0000256" key="5">
    <source>
        <dbReference type="ARBA" id="ARBA00022989"/>
    </source>
</evidence>
<dbReference type="AlphaFoldDB" id="A0A010S616"/>
<protein>
    <submittedName>
        <fullName evidence="9">MFS transporter</fullName>
    </submittedName>
</protein>
<evidence type="ECO:0000313" key="10">
    <source>
        <dbReference type="Proteomes" id="UP000022611"/>
    </source>
</evidence>
<feature type="transmembrane region" description="Helical" evidence="7">
    <location>
        <begin position="258"/>
        <end position="279"/>
    </location>
</feature>
<gene>
    <name evidence="9" type="ORF">HK44_021815</name>
</gene>
<dbReference type="OrthoDB" id="9773957at2"/>
<dbReference type="EMBL" id="AFOY02000004">
    <property type="protein sequence ID" value="EXF95974.1"/>
    <property type="molecule type" value="Genomic_DNA"/>
</dbReference>
<dbReference type="InterPro" id="IPR020846">
    <property type="entry name" value="MFS_dom"/>
</dbReference>
<evidence type="ECO:0000256" key="4">
    <source>
        <dbReference type="ARBA" id="ARBA00022797"/>
    </source>
</evidence>
<feature type="transmembrane region" description="Helical" evidence="7">
    <location>
        <begin position="349"/>
        <end position="369"/>
    </location>
</feature>
<dbReference type="FunFam" id="1.20.1250.20:FF:000018">
    <property type="entry name" value="MFS transporter permease"/>
    <property type="match status" value="1"/>
</dbReference>
<dbReference type="InterPro" id="IPR011701">
    <property type="entry name" value="MFS"/>
</dbReference>
<dbReference type="SUPFAM" id="SSF103473">
    <property type="entry name" value="MFS general substrate transporter"/>
    <property type="match status" value="1"/>
</dbReference>
<evidence type="ECO:0000256" key="6">
    <source>
        <dbReference type="ARBA" id="ARBA00023136"/>
    </source>
</evidence>
<keyword evidence="4" id="KW-0058">Aromatic hydrocarbons catabolism</keyword>
<evidence type="ECO:0000256" key="1">
    <source>
        <dbReference type="ARBA" id="ARBA00004141"/>
    </source>
</evidence>
<dbReference type="PROSITE" id="PS50850">
    <property type="entry name" value="MFS"/>
    <property type="match status" value="1"/>
</dbReference>
<organism evidence="9 10">
    <name type="scientific">Pseudomonas fluorescens HK44</name>
    <dbReference type="NCBI Taxonomy" id="1042209"/>
    <lineage>
        <taxon>Bacteria</taxon>
        <taxon>Pseudomonadati</taxon>
        <taxon>Pseudomonadota</taxon>
        <taxon>Gammaproteobacteria</taxon>
        <taxon>Pseudomonadales</taxon>
        <taxon>Pseudomonadaceae</taxon>
        <taxon>Pseudomonas</taxon>
    </lineage>
</organism>
<keyword evidence="6 7" id="KW-0472">Membrane</keyword>
<dbReference type="CDD" id="cd17319">
    <property type="entry name" value="MFS_ExuT_GudP_like"/>
    <property type="match status" value="1"/>
</dbReference>
<proteinExistence type="predicted"/>
<feature type="transmembrane region" description="Helical" evidence="7">
    <location>
        <begin position="97"/>
        <end position="116"/>
    </location>
</feature>
<dbReference type="GO" id="GO:0022857">
    <property type="term" value="F:transmembrane transporter activity"/>
    <property type="evidence" value="ECO:0007669"/>
    <property type="project" value="InterPro"/>
</dbReference>
<dbReference type="Pfam" id="PF07690">
    <property type="entry name" value="MFS_1"/>
    <property type="match status" value="1"/>
</dbReference>
<comment type="subcellular location">
    <subcellularLocation>
        <location evidence="1">Membrane</location>
        <topology evidence="1">Multi-pass membrane protein</topology>
    </subcellularLocation>
</comment>
<evidence type="ECO:0000256" key="7">
    <source>
        <dbReference type="SAM" id="Phobius"/>
    </source>
</evidence>
<feature type="transmembrane region" description="Helical" evidence="7">
    <location>
        <begin position="190"/>
        <end position="212"/>
    </location>
</feature>
<reference evidence="9 10" key="1">
    <citation type="journal article" date="2011" name="J. Bacteriol.">
        <title>Draft genome sequence of the polycyclic aromatic hydrocarbon-degrading, genetically engineered bioluminescent bioreporter Pseudomonas fluorescens HK44.</title>
        <authorList>
            <person name="Chauhan A."/>
            <person name="Layton A.C."/>
            <person name="Williams D.E."/>
            <person name="Smartt A.E."/>
            <person name="Ripp S."/>
            <person name="Karpinets T.V."/>
            <person name="Brown S.D."/>
            <person name="Sayler G.S."/>
        </authorList>
    </citation>
    <scope>NUCLEOTIDE SEQUENCE [LARGE SCALE GENOMIC DNA]</scope>
    <source>
        <strain evidence="9 10">HK44</strain>
    </source>
</reference>
<dbReference type="Gene3D" id="1.20.1250.20">
    <property type="entry name" value="MFS general substrate transporter like domains"/>
    <property type="match status" value="2"/>
</dbReference>
<feature type="transmembrane region" description="Helical" evidence="7">
    <location>
        <begin position="291"/>
        <end position="312"/>
    </location>
</feature>
<sequence>MKLSSHAEVFDDVIHAEHEAARVYRKIAMRIVPLLLICYIVSYFDRVNLSFAKLHFLPDLGLNEAVYGIAAALFYVTYVLFEVPSNLYMQRVGARATLVRIMLIWGTVTMAMSLITTPNQLYIARLVLGAAEAGFFPGVILYLSFWFPSAYRARITSLFIMGIPISGMIGGPLAGWIMHDLAGNHGMKGWQLLFLYEGLPPILLGFFAFFYLNDRVSDAKWLSNREKAIVLGNLRAEQRMKETFTQSQKIPMLKDFRVYAAILAYFAICCGTGAMSFWMPTLIKGLDISDIRIIGWLSAIPYLTATVGLWIIGRHSDRTGERRWHVACCLIASAIGFALLGSANGNAPLTISLLALAATGLYGAVSVFWSIPTAYFSKTSAAGGIALVSSMGCIGGFASTVFIGWIKGLTGSVGMAMGAVGVIMVIGALVLLIAYPASLLREKSQAR</sequence>
<feature type="transmembrane region" description="Helical" evidence="7">
    <location>
        <begin position="381"/>
        <end position="406"/>
    </location>
</feature>
<keyword evidence="2" id="KW-0813">Transport</keyword>
<feature type="transmembrane region" description="Helical" evidence="7">
    <location>
        <begin position="27"/>
        <end position="45"/>
    </location>
</feature>